<dbReference type="AlphaFoldDB" id="A0A4Y2LS52"/>
<reference evidence="1 2" key="1">
    <citation type="journal article" date="2019" name="Sci. Rep.">
        <title>Orb-weaving spider Araneus ventricosus genome elucidates the spidroin gene catalogue.</title>
        <authorList>
            <person name="Kono N."/>
            <person name="Nakamura H."/>
            <person name="Ohtoshi R."/>
            <person name="Moran D.A.P."/>
            <person name="Shinohara A."/>
            <person name="Yoshida Y."/>
            <person name="Fujiwara M."/>
            <person name="Mori M."/>
            <person name="Tomita M."/>
            <person name="Arakawa K."/>
        </authorList>
    </citation>
    <scope>NUCLEOTIDE SEQUENCE [LARGE SCALE GENOMIC DNA]</scope>
</reference>
<organism evidence="1 2">
    <name type="scientific">Araneus ventricosus</name>
    <name type="common">Orbweaver spider</name>
    <name type="synonym">Epeira ventricosa</name>
    <dbReference type="NCBI Taxonomy" id="182803"/>
    <lineage>
        <taxon>Eukaryota</taxon>
        <taxon>Metazoa</taxon>
        <taxon>Ecdysozoa</taxon>
        <taxon>Arthropoda</taxon>
        <taxon>Chelicerata</taxon>
        <taxon>Arachnida</taxon>
        <taxon>Araneae</taxon>
        <taxon>Araneomorphae</taxon>
        <taxon>Entelegynae</taxon>
        <taxon>Araneoidea</taxon>
        <taxon>Araneidae</taxon>
        <taxon>Araneus</taxon>
    </lineage>
</organism>
<keyword evidence="2" id="KW-1185">Reference proteome</keyword>
<protein>
    <submittedName>
        <fullName evidence="1">Retrovirus-related Pol polyprotein from type-2 retrotransposable element R2DM</fullName>
    </submittedName>
</protein>
<accession>A0A4Y2LS52</accession>
<proteinExistence type="predicted"/>
<comment type="caution">
    <text evidence="1">The sequence shown here is derived from an EMBL/GenBank/DDBJ whole genome shotgun (WGS) entry which is preliminary data.</text>
</comment>
<dbReference type="Proteomes" id="UP000499080">
    <property type="component" value="Unassembled WGS sequence"/>
</dbReference>
<evidence type="ECO:0000313" key="1">
    <source>
        <dbReference type="EMBL" id="GBN17319.1"/>
    </source>
</evidence>
<dbReference type="EMBL" id="BGPR01006245">
    <property type="protein sequence ID" value="GBN17319.1"/>
    <property type="molecule type" value="Genomic_DNA"/>
</dbReference>
<dbReference type="OrthoDB" id="9214535at2759"/>
<name>A0A4Y2LS52_ARAVE</name>
<gene>
    <name evidence="1" type="primary">pol_1387</name>
    <name evidence="1" type="ORF">AVEN_131259_1</name>
</gene>
<sequence length="186" mass="21342">MPKLRTKISGFKAKINLSGRDFINFIKTKIDCLPTASRCARGRPAKDMYCRAGYPRKETLNHVSQACPRTHVKRIRRHDAIINYIKRALENRGHEVHSKPLYKTSLGNRKPDLIAKKDGELLVIDAQIVGEAVDLERADSRKIFYYRDNHKLDLAIQNQHGIPNISYLGATLNLRGVWSEKSKFFN</sequence>
<evidence type="ECO:0000313" key="2">
    <source>
        <dbReference type="Proteomes" id="UP000499080"/>
    </source>
</evidence>